<evidence type="ECO:0000313" key="2">
    <source>
        <dbReference type="EMBL" id="MDT0415030.1"/>
    </source>
</evidence>
<dbReference type="PANTHER" id="PTHR43031">
    <property type="entry name" value="FAD-DEPENDENT OXIDOREDUCTASE"/>
    <property type="match status" value="1"/>
</dbReference>
<dbReference type="Pfam" id="PF00581">
    <property type="entry name" value="Rhodanese"/>
    <property type="match status" value="1"/>
</dbReference>
<dbReference type="Gene3D" id="3.40.250.10">
    <property type="entry name" value="Rhodanese-like domain"/>
    <property type="match status" value="1"/>
</dbReference>
<feature type="domain" description="Rhodanese" evidence="1">
    <location>
        <begin position="41"/>
        <end position="130"/>
    </location>
</feature>
<dbReference type="InterPro" id="IPR050229">
    <property type="entry name" value="GlpE_sulfurtransferase"/>
</dbReference>
<organism evidence="2 3">
    <name type="scientific">Streptomyces evansiae</name>
    <dbReference type="NCBI Taxonomy" id="3075535"/>
    <lineage>
        <taxon>Bacteria</taxon>
        <taxon>Bacillati</taxon>
        <taxon>Actinomycetota</taxon>
        <taxon>Actinomycetes</taxon>
        <taxon>Kitasatosporales</taxon>
        <taxon>Streptomycetaceae</taxon>
        <taxon>Streptomyces</taxon>
    </lineage>
</organism>
<sequence length="156" mass="16225">MQTTPALGAFAEPATAAAHFRALLAHAADVSDVAAVLARDGDPGFVLVDTRSEDAWNQGRIPGARHLPTAVLATGAHGLDPGVPVVVHCWGPGCNGAQRAALVLAEQGFRVKELMGGFEYWAREGLPYETGTAPAVTRRDPADRLTAPLATDDCGC</sequence>
<dbReference type="PANTHER" id="PTHR43031:SF1">
    <property type="entry name" value="PYRIDINE NUCLEOTIDE-DISULPHIDE OXIDOREDUCTASE"/>
    <property type="match status" value="1"/>
</dbReference>
<dbReference type="SMART" id="SM00450">
    <property type="entry name" value="RHOD"/>
    <property type="match status" value="1"/>
</dbReference>
<evidence type="ECO:0000259" key="1">
    <source>
        <dbReference type="PROSITE" id="PS50206"/>
    </source>
</evidence>
<accession>A0ABD5E0R8</accession>
<dbReference type="Proteomes" id="UP001183607">
    <property type="component" value="Unassembled WGS sequence"/>
</dbReference>
<reference evidence="3" key="1">
    <citation type="submission" date="2023-07" db="EMBL/GenBank/DDBJ databases">
        <title>30 novel species of actinomycetes from the DSMZ collection.</title>
        <authorList>
            <person name="Nouioui I."/>
        </authorList>
    </citation>
    <scope>NUCLEOTIDE SEQUENCE [LARGE SCALE GENOMIC DNA]</scope>
    <source>
        <strain evidence="3">DSM 41982</strain>
    </source>
</reference>
<dbReference type="RefSeq" id="WP_093853824.1">
    <property type="nucleotide sequence ID" value="NZ_JAVRER010000006.1"/>
</dbReference>
<gene>
    <name evidence="2" type="ORF">RM574_05955</name>
</gene>
<name>A0ABD5E0R8_9ACTN</name>
<dbReference type="EMBL" id="JAVRER010000006">
    <property type="protein sequence ID" value="MDT0415030.1"/>
    <property type="molecule type" value="Genomic_DNA"/>
</dbReference>
<comment type="caution">
    <text evidence="2">The sequence shown here is derived from an EMBL/GenBank/DDBJ whole genome shotgun (WGS) entry which is preliminary data.</text>
</comment>
<proteinExistence type="predicted"/>
<protein>
    <submittedName>
        <fullName evidence="2">Rhodanese-like domain-containing protein</fullName>
    </submittedName>
</protein>
<dbReference type="InterPro" id="IPR001763">
    <property type="entry name" value="Rhodanese-like_dom"/>
</dbReference>
<dbReference type="InterPro" id="IPR036873">
    <property type="entry name" value="Rhodanese-like_dom_sf"/>
</dbReference>
<dbReference type="PROSITE" id="PS50206">
    <property type="entry name" value="RHODANESE_3"/>
    <property type="match status" value="1"/>
</dbReference>
<dbReference type="SUPFAM" id="SSF52821">
    <property type="entry name" value="Rhodanese/Cell cycle control phosphatase"/>
    <property type="match status" value="1"/>
</dbReference>
<evidence type="ECO:0000313" key="3">
    <source>
        <dbReference type="Proteomes" id="UP001183607"/>
    </source>
</evidence>
<dbReference type="AlphaFoldDB" id="A0ABD5E0R8"/>